<dbReference type="Proteomes" id="UP001221757">
    <property type="component" value="Unassembled WGS sequence"/>
</dbReference>
<proteinExistence type="predicted"/>
<evidence type="ECO:0000313" key="2">
    <source>
        <dbReference type="Proteomes" id="UP001221757"/>
    </source>
</evidence>
<protein>
    <submittedName>
        <fullName evidence="1">Uncharacterized protein</fullName>
    </submittedName>
</protein>
<reference evidence="1" key="1">
    <citation type="submission" date="2023-03" db="EMBL/GenBank/DDBJ databases">
        <title>Massive genome expansion in bonnet fungi (Mycena s.s.) driven by repeated elements and novel gene families across ecological guilds.</title>
        <authorList>
            <consortium name="Lawrence Berkeley National Laboratory"/>
            <person name="Harder C.B."/>
            <person name="Miyauchi S."/>
            <person name="Viragh M."/>
            <person name="Kuo A."/>
            <person name="Thoen E."/>
            <person name="Andreopoulos B."/>
            <person name="Lu D."/>
            <person name="Skrede I."/>
            <person name="Drula E."/>
            <person name="Henrissat B."/>
            <person name="Morin E."/>
            <person name="Kohler A."/>
            <person name="Barry K."/>
            <person name="LaButti K."/>
            <person name="Morin E."/>
            <person name="Salamov A."/>
            <person name="Lipzen A."/>
            <person name="Mereny Z."/>
            <person name="Hegedus B."/>
            <person name="Baldrian P."/>
            <person name="Stursova M."/>
            <person name="Weitz H."/>
            <person name="Taylor A."/>
            <person name="Grigoriev I.V."/>
            <person name="Nagy L.G."/>
            <person name="Martin F."/>
            <person name="Kauserud H."/>
        </authorList>
    </citation>
    <scope>NUCLEOTIDE SEQUENCE</scope>
    <source>
        <strain evidence="1">CBHHK067</strain>
    </source>
</reference>
<evidence type="ECO:0000313" key="1">
    <source>
        <dbReference type="EMBL" id="KAJ7653497.1"/>
    </source>
</evidence>
<name>A0AAD7CMM9_MYCRO</name>
<gene>
    <name evidence="1" type="ORF">B0H17DRAFT_1100768</name>
</gene>
<dbReference type="EMBL" id="JARKIE010000334">
    <property type="protein sequence ID" value="KAJ7653497.1"/>
    <property type="molecule type" value="Genomic_DNA"/>
</dbReference>
<keyword evidence="2" id="KW-1185">Reference proteome</keyword>
<dbReference type="AlphaFoldDB" id="A0AAD7CMM9"/>
<sequence length="263" mass="28590">MQLYPALQSLLFGPVRPVHEDRLWAESKIMPTRGVGCPGCAADLQGLVEGQGPGTIPPAMVAEDATHDVWATQALLKAAGGPSGRRSSWKALGDATEGLSGLNLSAQCTRYLVLPMTDIICPSGAEPPPIIFPPTSGTEASAHSLLPGIPNWVVYWNIAYAAGSAVWTFVKWAKARNTRRDRHPFVTSFIHTMAMVKDIQARRDLKEDEASAVDAMEKSLVVICDRTLSTYSEIRAHNARVDALEDEFYKNMNLLVLAYAKGD</sequence>
<accession>A0AAD7CMM9</accession>
<comment type="caution">
    <text evidence="1">The sequence shown here is derived from an EMBL/GenBank/DDBJ whole genome shotgun (WGS) entry which is preliminary data.</text>
</comment>
<organism evidence="1 2">
    <name type="scientific">Mycena rosella</name>
    <name type="common">Pink bonnet</name>
    <name type="synonym">Agaricus rosellus</name>
    <dbReference type="NCBI Taxonomy" id="1033263"/>
    <lineage>
        <taxon>Eukaryota</taxon>
        <taxon>Fungi</taxon>
        <taxon>Dikarya</taxon>
        <taxon>Basidiomycota</taxon>
        <taxon>Agaricomycotina</taxon>
        <taxon>Agaricomycetes</taxon>
        <taxon>Agaricomycetidae</taxon>
        <taxon>Agaricales</taxon>
        <taxon>Marasmiineae</taxon>
        <taxon>Mycenaceae</taxon>
        <taxon>Mycena</taxon>
    </lineage>
</organism>